<reference evidence="1" key="1">
    <citation type="submission" date="2016-02" db="EMBL/GenBank/DDBJ databases">
        <title>WGS assembly of Manihot esculenta.</title>
        <authorList>
            <person name="Bredeson J.V."/>
            <person name="Prochnik S.E."/>
            <person name="Lyons J.B."/>
            <person name="Schmutz J."/>
            <person name="Grimwood J."/>
            <person name="Vrebalov J."/>
            <person name="Bart R.S."/>
            <person name="Amuge T."/>
            <person name="Ferguson M.E."/>
            <person name="Green R."/>
            <person name="Putnam N."/>
            <person name="Stites J."/>
            <person name="Rounsley S."/>
            <person name="Rokhsar D.S."/>
        </authorList>
    </citation>
    <scope>NUCLEOTIDE SEQUENCE [LARGE SCALE GENOMIC DNA]</scope>
    <source>
        <tissue evidence="1">Leaf</tissue>
    </source>
</reference>
<name>A0A2C9W7H3_MANES</name>
<protein>
    <submittedName>
        <fullName evidence="1">Uncharacterized protein</fullName>
    </submittedName>
</protein>
<dbReference type="EMBL" id="CM004389">
    <property type="protein sequence ID" value="OAY54253.1"/>
    <property type="molecule type" value="Genomic_DNA"/>
</dbReference>
<dbReference type="AlphaFoldDB" id="A0A2C9W7H3"/>
<proteinExistence type="predicted"/>
<gene>
    <name evidence="1" type="ORF">MANES_03G060200</name>
</gene>
<accession>A0A2C9W7H3</accession>
<evidence type="ECO:0000313" key="1">
    <source>
        <dbReference type="EMBL" id="OAY54253.1"/>
    </source>
</evidence>
<sequence length="52" mass="6133">MEYELVIFSIPKKKNKFPQRCQENGAAHEMVKHKTNILSRHCSHNQNICTLH</sequence>
<organism evidence="1">
    <name type="scientific">Manihot esculenta</name>
    <name type="common">Cassava</name>
    <name type="synonym">Jatropha manihot</name>
    <dbReference type="NCBI Taxonomy" id="3983"/>
    <lineage>
        <taxon>Eukaryota</taxon>
        <taxon>Viridiplantae</taxon>
        <taxon>Streptophyta</taxon>
        <taxon>Embryophyta</taxon>
        <taxon>Tracheophyta</taxon>
        <taxon>Spermatophyta</taxon>
        <taxon>Magnoliopsida</taxon>
        <taxon>eudicotyledons</taxon>
        <taxon>Gunneridae</taxon>
        <taxon>Pentapetalae</taxon>
        <taxon>rosids</taxon>
        <taxon>fabids</taxon>
        <taxon>Malpighiales</taxon>
        <taxon>Euphorbiaceae</taxon>
        <taxon>Crotonoideae</taxon>
        <taxon>Manihoteae</taxon>
        <taxon>Manihot</taxon>
    </lineage>
</organism>